<feature type="chain" id="PRO_5012417424" description="Phosphate ABC transporter substrate-binding protein" evidence="1">
    <location>
        <begin position="27"/>
        <end position="145"/>
    </location>
</feature>
<sequence>MKMNTAYLRRLSLTCISCLLFSAAHAEVSVVVHPNIDMSNISPAQASNIFLGKTKTLPNGKLVIPIDQERSSDVRNEFYKKLVNKNQNQLNAYWARQVFTGKSQPPNQVSNDDEVKLLVADNPSMIGYINSSAVDASVKVLLRIP</sequence>
<dbReference type="AlphaFoldDB" id="A0A1X9NN77"/>
<keyword evidence="3" id="KW-1185">Reference proteome</keyword>
<dbReference type="STRING" id="716816.BST96_20185"/>
<accession>A0A1X9NN77</accession>
<dbReference type="KEGG" id="osg:BST96_20185"/>
<keyword evidence="1" id="KW-0732">Signal</keyword>
<dbReference type="Gene3D" id="3.40.190.10">
    <property type="entry name" value="Periplasmic binding protein-like II"/>
    <property type="match status" value="1"/>
</dbReference>
<reference evidence="2 3" key="1">
    <citation type="submission" date="2016-11" db="EMBL/GenBank/DDBJ databases">
        <title>Trade-off between light-utilization and light-protection in marine flavobacteria.</title>
        <authorList>
            <person name="Kumagai Y."/>
        </authorList>
    </citation>
    <scope>NUCLEOTIDE SEQUENCE [LARGE SCALE GENOMIC DNA]</scope>
    <source>
        <strain evidence="2 3">NBRC 107125</strain>
    </source>
</reference>
<evidence type="ECO:0000313" key="2">
    <source>
        <dbReference type="EMBL" id="ARN76217.1"/>
    </source>
</evidence>
<gene>
    <name evidence="2" type="ORF">BST96_20185</name>
</gene>
<dbReference type="Proteomes" id="UP000193450">
    <property type="component" value="Chromosome"/>
</dbReference>
<dbReference type="SUPFAM" id="SSF53850">
    <property type="entry name" value="Periplasmic binding protein-like II"/>
    <property type="match status" value="1"/>
</dbReference>
<evidence type="ECO:0000313" key="3">
    <source>
        <dbReference type="Proteomes" id="UP000193450"/>
    </source>
</evidence>
<feature type="signal peptide" evidence="1">
    <location>
        <begin position="1"/>
        <end position="26"/>
    </location>
</feature>
<evidence type="ECO:0000256" key="1">
    <source>
        <dbReference type="SAM" id="SignalP"/>
    </source>
</evidence>
<name>A0A1X9NN77_9GAMM</name>
<evidence type="ECO:0008006" key="4">
    <source>
        <dbReference type="Google" id="ProtNLM"/>
    </source>
</evidence>
<dbReference type="OrthoDB" id="5368544at2"/>
<dbReference type="RefSeq" id="WP_085760417.1">
    <property type="nucleotide sequence ID" value="NZ_CP019343.1"/>
</dbReference>
<protein>
    <recommendedName>
        <fullName evidence="4">Phosphate ABC transporter substrate-binding protein</fullName>
    </recommendedName>
</protein>
<proteinExistence type="predicted"/>
<organism evidence="2 3">
    <name type="scientific">Oceanicoccus sagamiensis</name>
    <dbReference type="NCBI Taxonomy" id="716816"/>
    <lineage>
        <taxon>Bacteria</taxon>
        <taxon>Pseudomonadati</taxon>
        <taxon>Pseudomonadota</taxon>
        <taxon>Gammaproteobacteria</taxon>
        <taxon>Cellvibrionales</taxon>
        <taxon>Spongiibacteraceae</taxon>
        <taxon>Oceanicoccus</taxon>
    </lineage>
</organism>
<dbReference type="EMBL" id="CP019343">
    <property type="protein sequence ID" value="ARN76217.1"/>
    <property type="molecule type" value="Genomic_DNA"/>
</dbReference>